<evidence type="ECO:0000256" key="4">
    <source>
        <dbReference type="ARBA" id="ARBA00022734"/>
    </source>
</evidence>
<comment type="subcellular location">
    <subcellularLocation>
        <location evidence="1">Secreted</location>
    </subcellularLocation>
</comment>
<evidence type="ECO:0000313" key="8">
    <source>
        <dbReference type="Proteomes" id="UP000596742"/>
    </source>
</evidence>
<dbReference type="Gene3D" id="3.10.100.10">
    <property type="entry name" value="Mannose-Binding Protein A, subunit A"/>
    <property type="match status" value="1"/>
</dbReference>
<dbReference type="GO" id="GO:0005615">
    <property type="term" value="C:extracellular space"/>
    <property type="evidence" value="ECO:0007669"/>
    <property type="project" value="TreeGrafter"/>
</dbReference>
<keyword evidence="8" id="KW-1185">Reference proteome</keyword>
<dbReference type="InterPro" id="IPR018378">
    <property type="entry name" value="C-type_lectin_CS"/>
</dbReference>
<dbReference type="PANTHER" id="PTHR22799:SF1">
    <property type="entry name" value="C-TYPE LECTIN DOMAIN FAMILY 11 MEMBER A"/>
    <property type="match status" value="1"/>
</dbReference>
<gene>
    <name evidence="7" type="ORF">MGAL_10B046944</name>
</gene>
<evidence type="ECO:0000256" key="5">
    <source>
        <dbReference type="ARBA" id="ARBA00023157"/>
    </source>
</evidence>
<keyword evidence="3" id="KW-0732">Signal</keyword>
<name>A0A8B6GF20_MYTGA</name>
<dbReference type="PANTHER" id="PTHR22799">
    <property type="entry name" value="TETRANECTIN-RELATED"/>
    <property type="match status" value="1"/>
</dbReference>
<comment type="caution">
    <text evidence="7">The sequence shown here is derived from an EMBL/GenBank/DDBJ whole genome shotgun (WGS) entry which is preliminary data.</text>
</comment>
<reference evidence="7" key="1">
    <citation type="submission" date="2018-11" db="EMBL/GenBank/DDBJ databases">
        <authorList>
            <person name="Alioto T."/>
            <person name="Alioto T."/>
        </authorList>
    </citation>
    <scope>NUCLEOTIDE SEQUENCE</scope>
</reference>
<keyword evidence="5" id="KW-1015">Disulfide bond</keyword>
<evidence type="ECO:0000313" key="7">
    <source>
        <dbReference type="EMBL" id="VDI62869.1"/>
    </source>
</evidence>
<dbReference type="SMART" id="SM00034">
    <property type="entry name" value="CLECT"/>
    <property type="match status" value="1"/>
</dbReference>
<protein>
    <recommendedName>
        <fullName evidence="6">C-type lectin domain-containing protein</fullName>
    </recommendedName>
</protein>
<evidence type="ECO:0000256" key="3">
    <source>
        <dbReference type="ARBA" id="ARBA00022729"/>
    </source>
</evidence>
<evidence type="ECO:0000259" key="6">
    <source>
        <dbReference type="PROSITE" id="PS50041"/>
    </source>
</evidence>
<keyword evidence="2" id="KW-0964">Secreted</keyword>
<organism evidence="7 8">
    <name type="scientific">Mytilus galloprovincialis</name>
    <name type="common">Mediterranean mussel</name>
    <dbReference type="NCBI Taxonomy" id="29158"/>
    <lineage>
        <taxon>Eukaryota</taxon>
        <taxon>Metazoa</taxon>
        <taxon>Spiralia</taxon>
        <taxon>Lophotrochozoa</taxon>
        <taxon>Mollusca</taxon>
        <taxon>Bivalvia</taxon>
        <taxon>Autobranchia</taxon>
        <taxon>Pteriomorphia</taxon>
        <taxon>Mytilida</taxon>
        <taxon>Mytiloidea</taxon>
        <taxon>Mytilidae</taxon>
        <taxon>Mytilinae</taxon>
        <taxon>Mytilus</taxon>
    </lineage>
</organism>
<dbReference type="GO" id="GO:0008083">
    <property type="term" value="F:growth factor activity"/>
    <property type="evidence" value="ECO:0007669"/>
    <property type="project" value="TreeGrafter"/>
</dbReference>
<dbReference type="SUPFAM" id="SSF56436">
    <property type="entry name" value="C-type lectin-like"/>
    <property type="match status" value="1"/>
</dbReference>
<dbReference type="GO" id="GO:0030246">
    <property type="term" value="F:carbohydrate binding"/>
    <property type="evidence" value="ECO:0007669"/>
    <property type="project" value="UniProtKB-KW"/>
</dbReference>
<evidence type="ECO:0000256" key="1">
    <source>
        <dbReference type="ARBA" id="ARBA00004613"/>
    </source>
</evidence>
<dbReference type="InterPro" id="IPR016187">
    <property type="entry name" value="CTDL_fold"/>
</dbReference>
<dbReference type="InterPro" id="IPR016186">
    <property type="entry name" value="C-type_lectin-like/link_sf"/>
</dbReference>
<evidence type="ECO:0000256" key="2">
    <source>
        <dbReference type="ARBA" id="ARBA00022525"/>
    </source>
</evidence>
<dbReference type="PROSITE" id="PS50041">
    <property type="entry name" value="C_TYPE_LECTIN_2"/>
    <property type="match status" value="1"/>
</dbReference>
<dbReference type="AlphaFoldDB" id="A0A8B6GF20"/>
<dbReference type="Proteomes" id="UP000596742">
    <property type="component" value="Unassembled WGS sequence"/>
</dbReference>
<dbReference type="Pfam" id="PF00059">
    <property type="entry name" value="Lectin_C"/>
    <property type="match status" value="1"/>
</dbReference>
<keyword evidence="4" id="KW-0430">Lectin</keyword>
<dbReference type="CDD" id="cd00037">
    <property type="entry name" value="CLECT"/>
    <property type="match status" value="1"/>
</dbReference>
<dbReference type="InterPro" id="IPR001304">
    <property type="entry name" value="C-type_lectin-like"/>
</dbReference>
<dbReference type="EMBL" id="UYJE01008308">
    <property type="protein sequence ID" value="VDI62869.1"/>
    <property type="molecule type" value="Genomic_DNA"/>
</dbReference>
<proteinExistence type="predicted"/>
<dbReference type="PROSITE" id="PS00615">
    <property type="entry name" value="C_TYPE_LECTIN_1"/>
    <property type="match status" value="1"/>
</dbReference>
<accession>A0A8B6GF20</accession>
<sequence length="133" mass="15117">MELALNLGIYESVLVLMDTMDQDVKISCNSLGSMLAEVTSGSEMTFLRTNAENYGRTFWLGGSDRASEGVWVWTTSGQGFTVTDWHTRTTHEPNNQDGNENCLTIHKELDFEWNDDKCSNVYRFICEKPLVYS</sequence>
<feature type="domain" description="C-type lectin" evidence="6">
    <location>
        <begin position="23"/>
        <end position="127"/>
    </location>
</feature>
<dbReference type="InterPro" id="IPR051663">
    <property type="entry name" value="CLec_Tetranectin-domain"/>
</dbReference>
<dbReference type="OrthoDB" id="6125346at2759"/>